<feature type="domain" description="N-acetyltransferase" evidence="1">
    <location>
        <begin position="69"/>
        <end position="145"/>
    </location>
</feature>
<dbReference type="Gene3D" id="3.40.630.30">
    <property type="match status" value="1"/>
</dbReference>
<reference evidence="2" key="1">
    <citation type="journal article" date="2020" name="Stud. Mycol.">
        <title>101 Dothideomycetes genomes: a test case for predicting lifestyles and emergence of pathogens.</title>
        <authorList>
            <person name="Haridas S."/>
            <person name="Albert R."/>
            <person name="Binder M."/>
            <person name="Bloem J."/>
            <person name="Labutti K."/>
            <person name="Salamov A."/>
            <person name="Andreopoulos B."/>
            <person name="Baker S."/>
            <person name="Barry K."/>
            <person name="Bills G."/>
            <person name="Bluhm B."/>
            <person name="Cannon C."/>
            <person name="Castanera R."/>
            <person name="Culley D."/>
            <person name="Daum C."/>
            <person name="Ezra D."/>
            <person name="Gonzalez J."/>
            <person name="Henrissat B."/>
            <person name="Kuo A."/>
            <person name="Liang C."/>
            <person name="Lipzen A."/>
            <person name="Lutzoni F."/>
            <person name="Magnuson J."/>
            <person name="Mondo S."/>
            <person name="Nolan M."/>
            <person name="Ohm R."/>
            <person name="Pangilinan J."/>
            <person name="Park H.-J."/>
            <person name="Ramirez L."/>
            <person name="Alfaro M."/>
            <person name="Sun H."/>
            <person name="Tritt A."/>
            <person name="Yoshinaga Y."/>
            <person name="Zwiers L.-H."/>
            <person name="Turgeon B."/>
            <person name="Goodwin S."/>
            <person name="Spatafora J."/>
            <person name="Crous P."/>
            <person name="Grigoriev I."/>
        </authorList>
    </citation>
    <scope>NUCLEOTIDE SEQUENCE</scope>
    <source>
        <strain evidence="2">CBS 627.86</strain>
    </source>
</reference>
<evidence type="ECO:0000313" key="2">
    <source>
        <dbReference type="EMBL" id="KAF2112205.1"/>
    </source>
</evidence>
<proteinExistence type="predicted"/>
<organism evidence="2 3">
    <name type="scientific">Lophiotrema nucula</name>
    <dbReference type="NCBI Taxonomy" id="690887"/>
    <lineage>
        <taxon>Eukaryota</taxon>
        <taxon>Fungi</taxon>
        <taxon>Dikarya</taxon>
        <taxon>Ascomycota</taxon>
        <taxon>Pezizomycotina</taxon>
        <taxon>Dothideomycetes</taxon>
        <taxon>Pleosporomycetidae</taxon>
        <taxon>Pleosporales</taxon>
        <taxon>Lophiotremataceae</taxon>
        <taxon>Lophiotrema</taxon>
    </lineage>
</organism>
<evidence type="ECO:0000313" key="3">
    <source>
        <dbReference type="Proteomes" id="UP000799770"/>
    </source>
</evidence>
<accession>A0A6A5YYH2</accession>
<keyword evidence="3" id="KW-1185">Reference proteome</keyword>
<gene>
    <name evidence="2" type="ORF">BDV96DRAFT_171976</name>
</gene>
<dbReference type="OrthoDB" id="2019666at2759"/>
<sequence length="268" mass="29645">MEEGFLTQDELSSPLLTPISYTMASKYTGREITEEHILQAADLFSKHYGIWGPRHPRAGQRVQTSPAMLKRNYLPDGAEHTLVQAHIGYVLVGHAIATRWSTKKSAESQPSRVCWITQLCVRRGYRAQGVATSILRKMAEESDDMYGILSSHPAAIMAALRAFANGPETDTDALLSMTWQATNIMTPSPISYVKSAAPDPGSTVRSVDTNFDVDHGEHQAVLDELSRLGRTWWLGDLKRKHEYILIIPTLRQTPTNSSAPTSQGEGRG</sequence>
<dbReference type="EMBL" id="ML977332">
    <property type="protein sequence ID" value="KAF2112205.1"/>
    <property type="molecule type" value="Genomic_DNA"/>
</dbReference>
<protein>
    <recommendedName>
        <fullName evidence="1">N-acetyltransferase domain-containing protein</fullName>
    </recommendedName>
</protein>
<dbReference type="Proteomes" id="UP000799770">
    <property type="component" value="Unassembled WGS sequence"/>
</dbReference>
<dbReference type="Pfam" id="PF00583">
    <property type="entry name" value="Acetyltransf_1"/>
    <property type="match status" value="1"/>
</dbReference>
<dbReference type="InterPro" id="IPR016181">
    <property type="entry name" value="Acyl_CoA_acyltransferase"/>
</dbReference>
<dbReference type="AlphaFoldDB" id="A0A6A5YYH2"/>
<name>A0A6A5YYH2_9PLEO</name>
<dbReference type="SUPFAM" id="SSF55729">
    <property type="entry name" value="Acyl-CoA N-acyltransferases (Nat)"/>
    <property type="match status" value="1"/>
</dbReference>
<dbReference type="InterPro" id="IPR000182">
    <property type="entry name" value="GNAT_dom"/>
</dbReference>
<dbReference type="CDD" id="cd04301">
    <property type="entry name" value="NAT_SF"/>
    <property type="match status" value="1"/>
</dbReference>
<evidence type="ECO:0000259" key="1">
    <source>
        <dbReference type="Pfam" id="PF00583"/>
    </source>
</evidence>
<dbReference type="GO" id="GO:0016747">
    <property type="term" value="F:acyltransferase activity, transferring groups other than amino-acyl groups"/>
    <property type="evidence" value="ECO:0007669"/>
    <property type="project" value="InterPro"/>
</dbReference>